<dbReference type="RefSeq" id="WP_204700199.1">
    <property type="nucleotide sequence ID" value="NZ_JAFBDQ010000001.1"/>
</dbReference>
<evidence type="ECO:0000313" key="3">
    <source>
        <dbReference type="Proteomes" id="UP000774000"/>
    </source>
</evidence>
<feature type="transmembrane region" description="Helical" evidence="1">
    <location>
        <begin position="116"/>
        <end position="149"/>
    </location>
</feature>
<feature type="transmembrane region" description="Helical" evidence="1">
    <location>
        <begin position="21"/>
        <end position="43"/>
    </location>
</feature>
<evidence type="ECO:0000256" key="1">
    <source>
        <dbReference type="SAM" id="Phobius"/>
    </source>
</evidence>
<gene>
    <name evidence="2" type="ORF">JOC47_000316</name>
</gene>
<keyword evidence="3" id="KW-1185">Reference proteome</keyword>
<organism evidence="2 3">
    <name type="scientific">Halanaerobacter jeridensis</name>
    <dbReference type="NCBI Taxonomy" id="706427"/>
    <lineage>
        <taxon>Bacteria</taxon>
        <taxon>Bacillati</taxon>
        <taxon>Bacillota</taxon>
        <taxon>Clostridia</taxon>
        <taxon>Halanaerobiales</taxon>
        <taxon>Halobacteroidaceae</taxon>
        <taxon>Halanaerobacter</taxon>
    </lineage>
</organism>
<sequence>METKTFSIREALDTGWNNLEGHFKTFAGAMAIILVVSLISFLLNLGTSLIGTIDTNLAMEVNILISVLSFIILFGLNIISMILYYGVKKIALKAHRNKQEIKVSDIFLDYQIVLKLLLFHFIILIVGLLGLLIIGAFVVLLATILGMAYENVVVVGALIIVVLLLVIYIVMRLFFTTYFIIDNNIKLFKAVECSWKITDGVVGKLFLLNVILMLINVAGMIFGIVLGNVFITQPFGISTMVGVYNELDSPEQKNVSDSLVIKNNDFTQE</sequence>
<accession>A0A938XNI9</accession>
<keyword evidence="1" id="KW-0812">Transmembrane</keyword>
<evidence type="ECO:0008006" key="4">
    <source>
        <dbReference type="Google" id="ProtNLM"/>
    </source>
</evidence>
<dbReference type="EMBL" id="JAFBDQ010000001">
    <property type="protein sequence ID" value="MBM7555492.1"/>
    <property type="molecule type" value="Genomic_DNA"/>
</dbReference>
<dbReference type="AlphaFoldDB" id="A0A938XNI9"/>
<feature type="transmembrane region" description="Helical" evidence="1">
    <location>
        <begin position="63"/>
        <end position="87"/>
    </location>
</feature>
<feature type="transmembrane region" description="Helical" evidence="1">
    <location>
        <begin position="155"/>
        <end position="181"/>
    </location>
</feature>
<proteinExistence type="predicted"/>
<name>A0A938XNI9_9FIRM</name>
<protein>
    <recommendedName>
        <fullName evidence="4">Glycerophosphoryl diester phosphodiesterase membrane domain-containing protein</fullName>
    </recommendedName>
</protein>
<reference evidence="2" key="1">
    <citation type="submission" date="2021-01" db="EMBL/GenBank/DDBJ databases">
        <title>Genomic Encyclopedia of Type Strains, Phase IV (KMG-IV): sequencing the most valuable type-strain genomes for metagenomic binning, comparative biology and taxonomic classification.</title>
        <authorList>
            <person name="Goeker M."/>
        </authorList>
    </citation>
    <scope>NUCLEOTIDE SEQUENCE</scope>
    <source>
        <strain evidence="2">DSM 23230</strain>
    </source>
</reference>
<comment type="caution">
    <text evidence="2">The sequence shown here is derived from an EMBL/GenBank/DDBJ whole genome shotgun (WGS) entry which is preliminary data.</text>
</comment>
<keyword evidence="1" id="KW-1133">Transmembrane helix</keyword>
<dbReference type="Proteomes" id="UP000774000">
    <property type="component" value="Unassembled WGS sequence"/>
</dbReference>
<feature type="transmembrane region" description="Helical" evidence="1">
    <location>
        <begin position="205"/>
        <end position="231"/>
    </location>
</feature>
<evidence type="ECO:0000313" key="2">
    <source>
        <dbReference type="EMBL" id="MBM7555492.1"/>
    </source>
</evidence>
<keyword evidence="1" id="KW-0472">Membrane</keyword>